<dbReference type="SUPFAM" id="SSF47384">
    <property type="entry name" value="Homodimeric domain of signal transducing histidine kinase"/>
    <property type="match status" value="1"/>
</dbReference>
<organism evidence="17 18">
    <name type="scientific">Chungangia koreensis</name>
    <dbReference type="NCBI Taxonomy" id="752657"/>
    <lineage>
        <taxon>Bacteria</taxon>
        <taxon>Bacillati</taxon>
        <taxon>Bacillota</taxon>
        <taxon>Bacilli</taxon>
        <taxon>Lactobacillales</taxon>
        <taxon>Chungangia</taxon>
    </lineage>
</organism>
<dbReference type="InterPro" id="IPR005467">
    <property type="entry name" value="His_kinase_dom"/>
</dbReference>
<evidence type="ECO:0000256" key="6">
    <source>
        <dbReference type="ARBA" id="ARBA00022692"/>
    </source>
</evidence>
<evidence type="ECO:0000256" key="14">
    <source>
        <dbReference type="SAM" id="Phobius"/>
    </source>
</evidence>
<dbReference type="InterPro" id="IPR036890">
    <property type="entry name" value="HATPase_C_sf"/>
</dbReference>
<dbReference type="PRINTS" id="PR00344">
    <property type="entry name" value="BCTRLSENSOR"/>
</dbReference>
<evidence type="ECO:0000256" key="9">
    <source>
        <dbReference type="ARBA" id="ARBA00023012"/>
    </source>
</evidence>
<dbReference type="Pfam" id="PF02518">
    <property type="entry name" value="HATPase_c"/>
    <property type="match status" value="1"/>
</dbReference>
<sequence length="458" mass="52867">MRTLYSKFLLYTILIMIGSTTIGFLIVNTYYHQQMKEENDLKNVAIAEEITEFIESGGDFELTEYLESIGDVGYQLYVVNENREERFYGGEFAYKNIREESVDVVLNGEIYHGMRDQHQETFFTGFFSDELANTVGVPFTYDGERYALFIRPDIRLLFQEVHTLTAGMLIIIAIVSLIAMLAVAKMMISPIKEMTKATKRISEENFHEKLEINRKDEIGRLARSFNRMTDQLMQNDQSRKEFISNVSHDFQSPLQNIMGYAELLGNGPLEEEDRRSYATIIKNETNRLSSLTKQLLLLTTLDQLNTLQKQEFSLTQQLKDCVTTFRWQLENKGISMSLHLDHILYRGDESWLMNVWDNLLTNAIKYNKPNGEIVIEMKENVKEVMVKISDTGVGMREEEIEKIFRRFYRADESRSMEVGGTGLGLAIAYEVVEKHGGEIVVESQQEKGSTFSVHLPKM</sequence>
<dbReference type="Gene3D" id="3.30.565.10">
    <property type="entry name" value="Histidine kinase-like ATPase, C-terminal domain"/>
    <property type="match status" value="1"/>
</dbReference>
<dbReference type="Pfam" id="PF00512">
    <property type="entry name" value="HisKA"/>
    <property type="match status" value="1"/>
</dbReference>
<keyword evidence="6 14" id="KW-0812">Transmembrane</keyword>
<dbReference type="CDD" id="cd00075">
    <property type="entry name" value="HATPase"/>
    <property type="match status" value="1"/>
</dbReference>
<reference evidence="18" key="1">
    <citation type="journal article" date="2019" name="Int. J. Syst. Evol. Microbiol.">
        <title>The Global Catalogue of Microorganisms (GCM) 10K type strain sequencing project: providing services to taxonomists for standard genome sequencing and annotation.</title>
        <authorList>
            <consortium name="The Broad Institute Genomics Platform"/>
            <consortium name="The Broad Institute Genome Sequencing Center for Infectious Disease"/>
            <person name="Wu L."/>
            <person name="Ma J."/>
        </authorList>
    </citation>
    <scope>NUCLEOTIDE SEQUENCE [LARGE SCALE GENOMIC DNA]</scope>
    <source>
        <strain evidence="18">CCUG 59778</strain>
    </source>
</reference>
<dbReference type="SUPFAM" id="SSF55874">
    <property type="entry name" value="ATPase domain of HSP90 chaperone/DNA topoisomerase II/histidine kinase"/>
    <property type="match status" value="1"/>
</dbReference>
<comment type="caution">
    <text evidence="17">The sequence shown here is derived from an EMBL/GenBank/DDBJ whole genome shotgun (WGS) entry which is preliminary data.</text>
</comment>
<dbReference type="GO" id="GO:0016301">
    <property type="term" value="F:kinase activity"/>
    <property type="evidence" value="ECO:0007669"/>
    <property type="project" value="UniProtKB-KW"/>
</dbReference>
<dbReference type="EC" id="2.7.13.3" evidence="3"/>
<comment type="catalytic activity">
    <reaction evidence="1">
        <text>ATP + protein L-histidine = ADP + protein N-phospho-L-histidine.</text>
        <dbReference type="EC" id="2.7.13.3"/>
    </reaction>
</comment>
<keyword evidence="18" id="KW-1185">Reference proteome</keyword>
<evidence type="ECO:0000259" key="16">
    <source>
        <dbReference type="PROSITE" id="PS50885"/>
    </source>
</evidence>
<dbReference type="SMART" id="SM00304">
    <property type="entry name" value="HAMP"/>
    <property type="match status" value="1"/>
</dbReference>
<dbReference type="Proteomes" id="UP001595817">
    <property type="component" value="Unassembled WGS sequence"/>
</dbReference>
<evidence type="ECO:0000256" key="10">
    <source>
        <dbReference type="ARBA" id="ARBA00023026"/>
    </source>
</evidence>
<evidence type="ECO:0000256" key="11">
    <source>
        <dbReference type="ARBA" id="ARBA00023136"/>
    </source>
</evidence>
<feature type="domain" description="Histidine kinase" evidence="15">
    <location>
        <begin position="245"/>
        <end position="458"/>
    </location>
</feature>
<keyword evidence="9" id="KW-0902">Two-component regulatory system</keyword>
<dbReference type="EMBL" id="JBHSEC010000001">
    <property type="protein sequence ID" value="MFC4408809.1"/>
    <property type="molecule type" value="Genomic_DNA"/>
</dbReference>
<keyword evidence="10" id="KW-0843">Virulence</keyword>
<dbReference type="PROSITE" id="PS50885">
    <property type="entry name" value="HAMP"/>
    <property type="match status" value="1"/>
</dbReference>
<feature type="transmembrane region" description="Helical" evidence="14">
    <location>
        <begin position="164"/>
        <end position="184"/>
    </location>
</feature>
<evidence type="ECO:0000256" key="13">
    <source>
        <dbReference type="ARBA" id="ARBA00040841"/>
    </source>
</evidence>
<evidence type="ECO:0000256" key="1">
    <source>
        <dbReference type="ARBA" id="ARBA00000085"/>
    </source>
</evidence>
<dbReference type="Gene3D" id="1.10.287.130">
    <property type="match status" value="1"/>
</dbReference>
<dbReference type="Pfam" id="PF00672">
    <property type="entry name" value="HAMP"/>
    <property type="match status" value="1"/>
</dbReference>
<evidence type="ECO:0000259" key="15">
    <source>
        <dbReference type="PROSITE" id="PS50109"/>
    </source>
</evidence>
<proteinExistence type="predicted"/>
<dbReference type="Gene3D" id="1.10.8.500">
    <property type="entry name" value="HAMP domain in histidine kinase"/>
    <property type="match status" value="1"/>
</dbReference>
<name>A0ABV8X123_9LACT</name>
<evidence type="ECO:0000256" key="12">
    <source>
        <dbReference type="ARBA" id="ARBA00037219"/>
    </source>
</evidence>
<evidence type="ECO:0000256" key="2">
    <source>
        <dbReference type="ARBA" id="ARBA00004141"/>
    </source>
</evidence>
<gene>
    <name evidence="17" type="ORF">ACFOZY_00025</name>
</gene>
<dbReference type="PROSITE" id="PS50109">
    <property type="entry name" value="HIS_KIN"/>
    <property type="match status" value="1"/>
</dbReference>
<evidence type="ECO:0000256" key="4">
    <source>
        <dbReference type="ARBA" id="ARBA00022553"/>
    </source>
</evidence>
<dbReference type="SMART" id="SM00388">
    <property type="entry name" value="HisKA"/>
    <property type="match status" value="1"/>
</dbReference>
<evidence type="ECO:0000313" key="17">
    <source>
        <dbReference type="EMBL" id="MFC4408809.1"/>
    </source>
</evidence>
<dbReference type="CDD" id="cd06225">
    <property type="entry name" value="HAMP"/>
    <property type="match status" value="1"/>
</dbReference>
<evidence type="ECO:0000256" key="7">
    <source>
        <dbReference type="ARBA" id="ARBA00022777"/>
    </source>
</evidence>
<evidence type="ECO:0000256" key="5">
    <source>
        <dbReference type="ARBA" id="ARBA00022679"/>
    </source>
</evidence>
<dbReference type="InterPro" id="IPR036097">
    <property type="entry name" value="HisK_dim/P_sf"/>
</dbReference>
<dbReference type="SUPFAM" id="SSF158472">
    <property type="entry name" value="HAMP domain-like"/>
    <property type="match status" value="1"/>
</dbReference>
<comment type="function">
    <text evidence="12">Member of the two-component regulatory system HssS/HssR involved in intracellular heme homeostasis and tempering of staphylococcal virulence. HssS functions as a heme sensor histidine kinase which is autophosphorylated at a histidine residue and transfers its phosphate group to an aspartate residue of HssR. HssR/HssS activates the expression of hrtAB, an efflux pump, in response to extracellular heme, hemin, hemoglobin or blood.</text>
</comment>
<evidence type="ECO:0000256" key="3">
    <source>
        <dbReference type="ARBA" id="ARBA00012438"/>
    </source>
</evidence>
<keyword evidence="11 14" id="KW-0472">Membrane</keyword>
<dbReference type="CDD" id="cd00082">
    <property type="entry name" value="HisKA"/>
    <property type="match status" value="1"/>
</dbReference>
<evidence type="ECO:0000256" key="8">
    <source>
        <dbReference type="ARBA" id="ARBA00022989"/>
    </source>
</evidence>
<dbReference type="InterPro" id="IPR003661">
    <property type="entry name" value="HisK_dim/P_dom"/>
</dbReference>
<dbReference type="SMART" id="SM00387">
    <property type="entry name" value="HATPase_c"/>
    <property type="match status" value="1"/>
</dbReference>
<comment type="subcellular location">
    <subcellularLocation>
        <location evidence="2">Membrane</location>
        <topology evidence="2">Multi-pass membrane protein</topology>
    </subcellularLocation>
</comment>
<dbReference type="InterPro" id="IPR004358">
    <property type="entry name" value="Sig_transdc_His_kin-like_C"/>
</dbReference>
<keyword evidence="5" id="KW-0808">Transferase</keyword>
<feature type="transmembrane region" description="Helical" evidence="14">
    <location>
        <begin position="9"/>
        <end position="31"/>
    </location>
</feature>
<feature type="domain" description="HAMP" evidence="16">
    <location>
        <begin position="185"/>
        <end position="237"/>
    </location>
</feature>
<dbReference type="InterPro" id="IPR050398">
    <property type="entry name" value="HssS/ArlS-like"/>
</dbReference>
<keyword evidence="7 17" id="KW-0418">Kinase</keyword>
<keyword evidence="8 14" id="KW-1133">Transmembrane helix</keyword>
<keyword evidence="4" id="KW-0597">Phosphoprotein</keyword>
<dbReference type="InterPro" id="IPR003594">
    <property type="entry name" value="HATPase_dom"/>
</dbReference>
<dbReference type="PANTHER" id="PTHR45528:SF11">
    <property type="entry name" value="HISTIDINE KINASE"/>
    <property type="match status" value="1"/>
</dbReference>
<dbReference type="InterPro" id="IPR003660">
    <property type="entry name" value="HAMP_dom"/>
</dbReference>
<evidence type="ECO:0000313" key="18">
    <source>
        <dbReference type="Proteomes" id="UP001595817"/>
    </source>
</evidence>
<dbReference type="PANTHER" id="PTHR45528">
    <property type="entry name" value="SENSOR HISTIDINE KINASE CPXA"/>
    <property type="match status" value="1"/>
</dbReference>
<protein>
    <recommendedName>
        <fullName evidence="13">Heme sensor protein HssS</fullName>
        <ecNumber evidence="3">2.7.13.3</ecNumber>
    </recommendedName>
</protein>
<accession>A0ABV8X123</accession>